<dbReference type="PANTHER" id="PTHR43768:SF3">
    <property type="entry name" value="TREHALOSE 6-PHOSPHATE PHOSPHATASE"/>
    <property type="match status" value="1"/>
</dbReference>
<dbReference type="AlphaFoldDB" id="A0A2Z3YQ28"/>
<protein>
    <recommendedName>
        <fullName evidence="3">Trehalose 6-phosphate phosphatase</fullName>
        <ecNumber evidence="3">3.1.3.12</ecNumber>
    </recommendedName>
</protein>
<dbReference type="Gene3D" id="3.30.70.1020">
    <property type="entry name" value="Trehalose-6-phosphate phosphatase related protein, domain 2"/>
    <property type="match status" value="1"/>
</dbReference>
<organism evidence="4 5">
    <name type="scientific">Corynebacterium provencense</name>
    <dbReference type="NCBI Taxonomy" id="1737425"/>
    <lineage>
        <taxon>Bacteria</taxon>
        <taxon>Bacillati</taxon>
        <taxon>Actinomycetota</taxon>
        <taxon>Actinomycetes</taxon>
        <taxon>Mycobacteriales</taxon>
        <taxon>Corynebacteriaceae</taxon>
        <taxon>Corynebacterium</taxon>
    </lineage>
</organism>
<dbReference type="STRING" id="1737425.GCA_900049755_02863"/>
<evidence type="ECO:0000256" key="3">
    <source>
        <dbReference type="RuleBase" id="RU361117"/>
    </source>
</evidence>
<evidence type="ECO:0000313" key="5">
    <source>
        <dbReference type="Proteomes" id="UP000247696"/>
    </source>
</evidence>
<keyword evidence="5" id="KW-1185">Reference proteome</keyword>
<comment type="similarity">
    <text evidence="3">Belongs to the trehalose phosphatase family.</text>
</comment>
<keyword evidence="3" id="KW-0479">Metal-binding</keyword>
<comment type="pathway">
    <text evidence="3">Glycan biosynthesis; trehalose biosynthesis.</text>
</comment>
<dbReference type="EMBL" id="CP024988">
    <property type="protein sequence ID" value="AWT26972.1"/>
    <property type="molecule type" value="Genomic_DNA"/>
</dbReference>
<reference evidence="5" key="1">
    <citation type="submission" date="2017-11" db="EMBL/GenBank/DDBJ databases">
        <title>Otitis media/interna in a cat caused by the recently described species Corynebacterium provencense.</title>
        <authorList>
            <person name="Kittl S."/>
            <person name="Brodard I."/>
            <person name="Rychener L."/>
            <person name="Jores J."/>
            <person name="Roosje P."/>
            <person name="Gobeli Brawand S."/>
        </authorList>
    </citation>
    <scope>NUCLEOTIDE SEQUENCE [LARGE SCALE GENOMIC DNA]</scope>
    <source>
        <strain evidence="5">17KM38</strain>
    </source>
</reference>
<gene>
    <name evidence="4" type="primary">otsB</name>
    <name evidence="4" type="ORF">Csp1_22220</name>
</gene>
<dbReference type="UniPathway" id="UPA00299"/>
<dbReference type="KEGG" id="cpre:Csp1_22220"/>
<accession>A0A2Z3YQ28</accession>
<dbReference type="InterPro" id="IPR003337">
    <property type="entry name" value="Trehalose_PPase"/>
</dbReference>
<dbReference type="InterPro" id="IPR036412">
    <property type="entry name" value="HAD-like_sf"/>
</dbReference>
<dbReference type="InterPro" id="IPR023214">
    <property type="entry name" value="HAD_sf"/>
</dbReference>
<evidence type="ECO:0000256" key="1">
    <source>
        <dbReference type="ARBA" id="ARBA00022801"/>
    </source>
</evidence>
<dbReference type="GO" id="GO:0004805">
    <property type="term" value="F:trehalose-phosphatase activity"/>
    <property type="evidence" value="ECO:0007669"/>
    <property type="project" value="UniProtKB-EC"/>
</dbReference>
<dbReference type="InterPro" id="IPR044651">
    <property type="entry name" value="OTSB-like"/>
</dbReference>
<proteinExistence type="inferred from homology"/>
<dbReference type="Pfam" id="PF02358">
    <property type="entry name" value="Trehalose_PPase"/>
    <property type="match status" value="1"/>
</dbReference>
<keyword evidence="1 3" id="KW-0378">Hydrolase</keyword>
<comment type="catalytic activity">
    <reaction evidence="3">
        <text>alpha,alpha-trehalose 6-phosphate + H2O = alpha,alpha-trehalose + phosphate</text>
        <dbReference type="Rhea" id="RHEA:23420"/>
        <dbReference type="ChEBI" id="CHEBI:15377"/>
        <dbReference type="ChEBI" id="CHEBI:16551"/>
        <dbReference type="ChEBI" id="CHEBI:43474"/>
        <dbReference type="ChEBI" id="CHEBI:58429"/>
        <dbReference type="EC" id="3.1.3.12"/>
    </reaction>
</comment>
<dbReference type="SUPFAM" id="SSF56784">
    <property type="entry name" value="HAD-like"/>
    <property type="match status" value="1"/>
</dbReference>
<dbReference type="RefSeq" id="WP_110482009.1">
    <property type="nucleotide sequence ID" value="NZ_CP024988.1"/>
</dbReference>
<dbReference type="OrthoDB" id="9816160at2"/>
<dbReference type="Proteomes" id="UP000247696">
    <property type="component" value="Chromosome"/>
</dbReference>
<name>A0A2Z3YQ28_9CORY</name>
<evidence type="ECO:0000256" key="2">
    <source>
        <dbReference type="ARBA" id="ARBA00024179"/>
    </source>
</evidence>
<dbReference type="NCBIfam" id="TIGR00685">
    <property type="entry name" value="T6PP"/>
    <property type="match status" value="1"/>
</dbReference>
<dbReference type="Gene3D" id="3.40.50.1000">
    <property type="entry name" value="HAD superfamily/HAD-like"/>
    <property type="match status" value="1"/>
</dbReference>
<dbReference type="PANTHER" id="PTHR43768">
    <property type="entry name" value="TREHALOSE 6-PHOSPHATE PHOSPHATASE"/>
    <property type="match status" value="1"/>
</dbReference>
<dbReference type="GO" id="GO:0005992">
    <property type="term" value="P:trehalose biosynthetic process"/>
    <property type="evidence" value="ECO:0007669"/>
    <property type="project" value="UniProtKB-UniPathway"/>
</dbReference>
<evidence type="ECO:0000313" key="4">
    <source>
        <dbReference type="EMBL" id="AWT26972.1"/>
    </source>
</evidence>
<sequence length="282" mass="30096">MTDTPAPLPPVSDADIADLASSPTLLVALDVDGTLADFSPDPLSVRLVPGSDRAVRQLCRMPGTTVMLLSGRDLRQLRIITGFEPLEFPGPDDVRLVGSHGAEPAEKDADADGSPDMLTPAQVALLERITAVAEEQASRDEGLWVEYKPYSRGLHRRTAVDAAEGLAATEALRAAVQDLPGVTLTVGKAILEVAVTDMTKGRYLQWYTEATRPDRVVFIGDDLTDETALRVLRPGDLGVKVGDGETAATRRVAGTAEVADVLRRLTDARSLHNADRDAPAQS</sequence>
<keyword evidence="3" id="KW-0460">Magnesium</keyword>
<comment type="function">
    <text evidence="2 3">Removes the phosphate from trehalose 6-phosphate to produce free trehalose.</text>
</comment>
<dbReference type="EC" id="3.1.3.12" evidence="3"/>
<dbReference type="GO" id="GO:0046872">
    <property type="term" value="F:metal ion binding"/>
    <property type="evidence" value="ECO:0007669"/>
    <property type="project" value="UniProtKB-KW"/>
</dbReference>
<comment type="cofactor">
    <cofactor evidence="3">
        <name>Mg(2+)</name>
        <dbReference type="ChEBI" id="CHEBI:18420"/>
    </cofactor>
</comment>